<evidence type="ECO:0000313" key="6">
    <source>
        <dbReference type="Proteomes" id="UP001163203"/>
    </source>
</evidence>
<evidence type="ECO:0000256" key="1">
    <source>
        <dbReference type="ARBA" id="ARBA00023015"/>
    </source>
</evidence>
<proteinExistence type="predicted"/>
<evidence type="ECO:0000256" key="2">
    <source>
        <dbReference type="ARBA" id="ARBA00023125"/>
    </source>
</evidence>
<feature type="domain" description="HTH gntR-type" evidence="4">
    <location>
        <begin position="1"/>
        <end position="68"/>
    </location>
</feature>
<dbReference type="InterPro" id="IPR011711">
    <property type="entry name" value="GntR_C"/>
</dbReference>
<dbReference type="Gene3D" id="1.10.10.10">
    <property type="entry name" value="Winged helix-like DNA-binding domain superfamily/Winged helix DNA-binding domain"/>
    <property type="match status" value="1"/>
</dbReference>
<dbReference type="SUPFAM" id="SSF48008">
    <property type="entry name" value="GntR ligand-binding domain-like"/>
    <property type="match status" value="1"/>
</dbReference>
<organism evidence="5 6">
    <name type="scientific">Amycolatopsis cynarae</name>
    <dbReference type="NCBI Taxonomy" id="2995223"/>
    <lineage>
        <taxon>Bacteria</taxon>
        <taxon>Bacillati</taxon>
        <taxon>Actinomycetota</taxon>
        <taxon>Actinomycetes</taxon>
        <taxon>Pseudonocardiales</taxon>
        <taxon>Pseudonocardiaceae</taxon>
        <taxon>Amycolatopsis</taxon>
    </lineage>
</organism>
<keyword evidence="1" id="KW-0805">Transcription regulation</keyword>
<evidence type="ECO:0000256" key="3">
    <source>
        <dbReference type="ARBA" id="ARBA00023163"/>
    </source>
</evidence>
<sequence>MSERDKVYAYVRDSVISNPASVGRFMDEREIAAQVGVSRTPVREALLILAAEDLIELIPRRGAYLAPLTPSDINELMGFRELLETNAARVVIGRRCTPVRAMHDALAAQEKLAGGDEPGEFLAQDLHFHSSLVEAAGNTLILKAYRGLRTRQLRTGLSAVAATPGRRAEVVDEHRAILSAVDSGDADAAIAAITDHLAATQKILALR</sequence>
<dbReference type="InterPro" id="IPR008920">
    <property type="entry name" value="TF_FadR/GntR_C"/>
</dbReference>
<dbReference type="EMBL" id="CP113836">
    <property type="protein sequence ID" value="WAL68497.1"/>
    <property type="molecule type" value="Genomic_DNA"/>
</dbReference>
<accession>A0ABY7BB92</accession>
<dbReference type="InterPro" id="IPR036388">
    <property type="entry name" value="WH-like_DNA-bd_sf"/>
</dbReference>
<name>A0ABY7BB92_9PSEU</name>
<dbReference type="Pfam" id="PF07729">
    <property type="entry name" value="FCD"/>
    <property type="match status" value="1"/>
</dbReference>
<evidence type="ECO:0000259" key="4">
    <source>
        <dbReference type="PROSITE" id="PS50949"/>
    </source>
</evidence>
<dbReference type="SMART" id="SM00345">
    <property type="entry name" value="HTH_GNTR"/>
    <property type="match status" value="1"/>
</dbReference>
<dbReference type="SUPFAM" id="SSF46785">
    <property type="entry name" value="Winged helix' DNA-binding domain"/>
    <property type="match status" value="1"/>
</dbReference>
<dbReference type="InterPro" id="IPR036390">
    <property type="entry name" value="WH_DNA-bd_sf"/>
</dbReference>
<protein>
    <submittedName>
        <fullName evidence="5">GntR family transcriptional regulator</fullName>
    </submittedName>
</protein>
<keyword evidence="6" id="KW-1185">Reference proteome</keyword>
<reference evidence="5" key="1">
    <citation type="submission" date="2022-11" db="EMBL/GenBank/DDBJ databases">
        <authorList>
            <person name="Mo P."/>
        </authorList>
    </citation>
    <scope>NUCLEOTIDE SEQUENCE</scope>
    <source>
        <strain evidence="5">HUAS 11-8</strain>
    </source>
</reference>
<dbReference type="RefSeq" id="WP_268758589.1">
    <property type="nucleotide sequence ID" value="NZ_CP113836.1"/>
</dbReference>
<keyword evidence="3" id="KW-0804">Transcription</keyword>
<dbReference type="Proteomes" id="UP001163203">
    <property type="component" value="Chromosome"/>
</dbReference>
<dbReference type="PANTHER" id="PTHR43537">
    <property type="entry name" value="TRANSCRIPTIONAL REGULATOR, GNTR FAMILY"/>
    <property type="match status" value="1"/>
</dbReference>
<dbReference type="Pfam" id="PF00392">
    <property type="entry name" value="GntR"/>
    <property type="match status" value="1"/>
</dbReference>
<dbReference type="SMART" id="SM00895">
    <property type="entry name" value="FCD"/>
    <property type="match status" value="1"/>
</dbReference>
<keyword evidence="2" id="KW-0238">DNA-binding</keyword>
<dbReference type="PROSITE" id="PS50949">
    <property type="entry name" value="HTH_GNTR"/>
    <property type="match status" value="1"/>
</dbReference>
<dbReference type="PRINTS" id="PR00035">
    <property type="entry name" value="HTHGNTR"/>
</dbReference>
<evidence type="ECO:0000313" key="5">
    <source>
        <dbReference type="EMBL" id="WAL68497.1"/>
    </source>
</evidence>
<gene>
    <name evidence="5" type="ORF">ORV05_12225</name>
</gene>
<dbReference type="PANTHER" id="PTHR43537:SF24">
    <property type="entry name" value="GLUCONATE OPERON TRANSCRIPTIONAL REPRESSOR"/>
    <property type="match status" value="1"/>
</dbReference>
<dbReference type="Gene3D" id="1.20.120.530">
    <property type="entry name" value="GntR ligand-binding domain-like"/>
    <property type="match status" value="1"/>
</dbReference>
<dbReference type="InterPro" id="IPR000524">
    <property type="entry name" value="Tscrpt_reg_HTH_GntR"/>
</dbReference>